<feature type="domain" description="SCP2" evidence="3">
    <location>
        <begin position="19"/>
        <end position="115"/>
    </location>
</feature>
<sequence length="213" mass="24173">MSQIMHQQALCSVIEKILNKALSLNIHGLQVLTPLEQKTLTLELTELAFPISFSIHQQTILVTRLTERSDCQLKTSIASLVELQKEQQLTELIKQGKLDILGDIKVAQQFASVFEHLTIDWQSELAHHIGDIPTYKLSQFSLWLTDKLKFASQQIQADASEWLVHEKRLVVTESQLTAFNQQVNEITSEVANIEQRLAKLAAKVFSISKQEND</sequence>
<organism evidence="4 5">
    <name type="scientific">Thalassotalea castellviae</name>
    <dbReference type="NCBI Taxonomy" id="3075612"/>
    <lineage>
        <taxon>Bacteria</taxon>
        <taxon>Pseudomonadati</taxon>
        <taxon>Pseudomonadota</taxon>
        <taxon>Gammaproteobacteria</taxon>
        <taxon>Alteromonadales</taxon>
        <taxon>Colwelliaceae</taxon>
        <taxon>Thalassotalea</taxon>
    </lineage>
</organism>
<feature type="coiled-coil region" evidence="2">
    <location>
        <begin position="176"/>
        <end position="203"/>
    </location>
</feature>
<comment type="pathway">
    <text evidence="1">Cofactor biosynthesis; ubiquinone biosynthesis.</text>
</comment>
<dbReference type="InterPro" id="IPR003033">
    <property type="entry name" value="SCP2_sterol-bd_dom"/>
</dbReference>
<comment type="subcellular location">
    <subcellularLocation>
        <location evidence="1">Cytoplasm</location>
    </subcellularLocation>
</comment>
<evidence type="ECO:0000313" key="5">
    <source>
        <dbReference type="Proteomes" id="UP001266357"/>
    </source>
</evidence>
<dbReference type="SUPFAM" id="SSF55718">
    <property type="entry name" value="SCP-like"/>
    <property type="match status" value="1"/>
</dbReference>
<dbReference type="PANTHER" id="PTHR38693:SF1">
    <property type="entry name" value="UBIQUINONE BIOSYNTHESIS ACCESSORY FACTOR UBIJ"/>
    <property type="match status" value="1"/>
</dbReference>
<comment type="similarity">
    <text evidence="1">Belongs to the UbiJ family.</text>
</comment>
<keyword evidence="5" id="KW-1185">Reference proteome</keyword>
<comment type="caution">
    <text evidence="4">The sequence shown here is derived from an EMBL/GenBank/DDBJ whole genome shotgun (WGS) entry which is preliminary data.</text>
</comment>
<gene>
    <name evidence="1" type="primary">ubiJ</name>
    <name evidence="4" type="ORF">RM573_11265</name>
</gene>
<dbReference type="PANTHER" id="PTHR38693">
    <property type="entry name" value="UBIQUINONE BIOSYNTHESIS PROTEIN UBIJ"/>
    <property type="match status" value="1"/>
</dbReference>
<dbReference type="InterPro" id="IPR038989">
    <property type="entry name" value="UbiJ"/>
</dbReference>
<evidence type="ECO:0000259" key="3">
    <source>
        <dbReference type="Pfam" id="PF02036"/>
    </source>
</evidence>
<dbReference type="HAMAP" id="MF_02215">
    <property type="entry name" value="UbiJ"/>
    <property type="match status" value="1"/>
</dbReference>
<accession>A0ABU3A2Q8</accession>
<comment type="function">
    <text evidence="1">Required for ubiquinone (coenzyme Q) biosynthesis. Binds hydrophobic ubiquinone biosynthetic intermediates via its SCP2 domain and is essential for the stability of the Ubi complex. May constitute a docking platform where Ubi enzymes assemble and access their SCP2-bound polyprenyl substrates.</text>
</comment>
<name>A0ABU3A2Q8_9GAMM</name>
<evidence type="ECO:0000256" key="2">
    <source>
        <dbReference type="SAM" id="Coils"/>
    </source>
</evidence>
<keyword evidence="1" id="KW-0831">Ubiquinone biosynthesis</keyword>
<reference evidence="4 5" key="1">
    <citation type="submission" date="2023-09" db="EMBL/GenBank/DDBJ databases">
        <authorList>
            <person name="Rey-Velasco X."/>
        </authorList>
    </citation>
    <scope>NUCLEOTIDE SEQUENCE [LARGE SCALE GENOMIC DNA]</scope>
    <source>
        <strain evidence="4 5">W431</strain>
    </source>
</reference>
<dbReference type="InterPro" id="IPR036527">
    <property type="entry name" value="SCP2_sterol-bd_dom_sf"/>
</dbReference>
<dbReference type="Proteomes" id="UP001266357">
    <property type="component" value="Unassembled WGS sequence"/>
</dbReference>
<protein>
    <recommendedName>
        <fullName evidence="1">Ubiquinone biosynthesis accessory factor UbiJ</fullName>
    </recommendedName>
</protein>
<keyword evidence="1" id="KW-0963">Cytoplasm</keyword>
<dbReference type="EMBL" id="JAVRIF010000005">
    <property type="protein sequence ID" value="MDT0604173.1"/>
    <property type="molecule type" value="Genomic_DNA"/>
</dbReference>
<evidence type="ECO:0000256" key="1">
    <source>
        <dbReference type="HAMAP-Rule" id="MF_02215"/>
    </source>
</evidence>
<dbReference type="RefSeq" id="WP_311581716.1">
    <property type="nucleotide sequence ID" value="NZ_JAVRIF010000005.1"/>
</dbReference>
<proteinExistence type="inferred from homology"/>
<evidence type="ECO:0000313" key="4">
    <source>
        <dbReference type="EMBL" id="MDT0604173.1"/>
    </source>
</evidence>
<dbReference type="Pfam" id="PF02036">
    <property type="entry name" value="SCP2"/>
    <property type="match status" value="1"/>
</dbReference>
<keyword evidence="2" id="KW-0175">Coiled coil</keyword>